<feature type="transmembrane region" description="Helical" evidence="5">
    <location>
        <begin position="53"/>
        <end position="73"/>
    </location>
</feature>
<dbReference type="PROSITE" id="PS50850">
    <property type="entry name" value="MFS"/>
    <property type="match status" value="1"/>
</dbReference>
<evidence type="ECO:0000313" key="8">
    <source>
        <dbReference type="Proteomes" id="UP000263900"/>
    </source>
</evidence>
<keyword evidence="4 5" id="KW-0472">Membrane</keyword>
<reference evidence="7 8" key="1">
    <citation type="submission" date="2018-09" db="EMBL/GenBank/DDBJ databases">
        <title>Genome sequencing of strain 6GH32-13.</title>
        <authorList>
            <person name="Weon H.-Y."/>
            <person name="Heo J."/>
            <person name="Kwon S.-W."/>
        </authorList>
    </citation>
    <scope>NUCLEOTIDE SEQUENCE [LARGE SCALE GENOMIC DNA]</scope>
    <source>
        <strain evidence="7 8">5GH32-13</strain>
    </source>
</reference>
<dbReference type="Gene3D" id="1.20.1250.20">
    <property type="entry name" value="MFS general substrate transporter like domains"/>
    <property type="match status" value="2"/>
</dbReference>
<feature type="transmembrane region" description="Helical" evidence="5">
    <location>
        <begin position="257"/>
        <end position="278"/>
    </location>
</feature>
<comment type="subcellular location">
    <subcellularLocation>
        <location evidence="1">Membrane</location>
        <topology evidence="1">Multi-pass membrane protein</topology>
    </subcellularLocation>
</comment>
<dbReference type="OrthoDB" id="9774156at2"/>
<dbReference type="PANTHER" id="PTHR23508:SF10">
    <property type="entry name" value="CARBOXYLIC ACID TRANSPORTER PROTEIN HOMOLOG"/>
    <property type="match status" value="1"/>
</dbReference>
<dbReference type="KEGG" id="pseg:D3H65_16555"/>
<dbReference type="PANTHER" id="PTHR23508">
    <property type="entry name" value="CARBOXYLIC ACID TRANSPORTER PROTEIN HOMOLOG"/>
    <property type="match status" value="1"/>
</dbReference>
<evidence type="ECO:0000256" key="5">
    <source>
        <dbReference type="SAM" id="Phobius"/>
    </source>
</evidence>
<feature type="transmembrane region" description="Helical" evidence="5">
    <location>
        <begin position="7"/>
        <end position="33"/>
    </location>
</feature>
<name>A0A3B7MM16_9BACT</name>
<proteinExistence type="predicted"/>
<dbReference type="InterPro" id="IPR020846">
    <property type="entry name" value="MFS_dom"/>
</dbReference>
<protein>
    <submittedName>
        <fullName evidence="7">MFS transporter</fullName>
    </submittedName>
</protein>
<organism evidence="7 8">
    <name type="scientific">Paraflavitalea soli</name>
    <dbReference type="NCBI Taxonomy" id="2315862"/>
    <lineage>
        <taxon>Bacteria</taxon>
        <taxon>Pseudomonadati</taxon>
        <taxon>Bacteroidota</taxon>
        <taxon>Chitinophagia</taxon>
        <taxon>Chitinophagales</taxon>
        <taxon>Chitinophagaceae</taxon>
        <taxon>Paraflavitalea</taxon>
    </lineage>
</organism>
<feature type="transmembrane region" description="Helical" evidence="5">
    <location>
        <begin position="112"/>
        <end position="132"/>
    </location>
</feature>
<dbReference type="Proteomes" id="UP000263900">
    <property type="component" value="Chromosome"/>
</dbReference>
<feature type="domain" description="Major facilitator superfamily (MFS) profile" evidence="6">
    <location>
        <begin position="12"/>
        <end position="397"/>
    </location>
</feature>
<dbReference type="RefSeq" id="WP_119051373.1">
    <property type="nucleotide sequence ID" value="NZ_CP032157.1"/>
</dbReference>
<dbReference type="Pfam" id="PF07690">
    <property type="entry name" value="MFS_1"/>
    <property type="match status" value="1"/>
</dbReference>
<dbReference type="EMBL" id="CP032157">
    <property type="protein sequence ID" value="AXY75492.1"/>
    <property type="molecule type" value="Genomic_DNA"/>
</dbReference>
<feature type="transmembrane region" description="Helical" evidence="5">
    <location>
        <begin position="217"/>
        <end position="237"/>
    </location>
</feature>
<evidence type="ECO:0000313" key="7">
    <source>
        <dbReference type="EMBL" id="AXY75492.1"/>
    </source>
</evidence>
<feature type="transmembrane region" description="Helical" evidence="5">
    <location>
        <begin position="285"/>
        <end position="302"/>
    </location>
</feature>
<dbReference type="InterPro" id="IPR011701">
    <property type="entry name" value="MFS"/>
</dbReference>
<feature type="transmembrane region" description="Helical" evidence="5">
    <location>
        <begin position="341"/>
        <end position="363"/>
    </location>
</feature>
<dbReference type="GO" id="GO:0046943">
    <property type="term" value="F:carboxylic acid transmembrane transporter activity"/>
    <property type="evidence" value="ECO:0007669"/>
    <property type="project" value="TreeGrafter"/>
</dbReference>
<dbReference type="GO" id="GO:0005886">
    <property type="term" value="C:plasma membrane"/>
    <property type="evidence" value="ECO:0007669"/>
    <property type="project" value="TreeGrafter"/>
</dbReference>
<sequence length="406" mass="43954">MQQKPASVFNIAVIVAALGYFVDIYDLLLFGIIRVPSLKSLGLNDAQIATDGLFIINVQMLGLLFGGIFWGILGDKKGRLKVLYASIILYSLGNIANGFVQNVNQYATIRFITGFGLAGELGAGITLVAELLPKEKRGIGTSLVAGIGLTGAVVAFFFKEMFDWRTCYFIGGGLGFALLLLRVGVLESGMFKSIQESNVAKGDIRILFNNGKRLRKYLCSILIGLPTWYVIGILVTFSKEFGEKMNLQGKVDPGKAIMFAYAAISLGDIAVGFISQWFKSRKKALYLFYTLTAFGIAWYFTLEGKSTASLYAACALLGFGTGFWAIFVTMAAEQFGTNIRATVATTVPNVVRGALTLVSLLFVSMQSSLGYVTSGLVTGIVVMVIAITAAILSEETFHKDLDYVEK</sequence>
<keyword evidence="3 5" id="KW-1133">Transmembrane helix</keyword>
<keyword evidence="2 5" id="KW-0812">Transmembrane</keyword>
<evidence type="ECO:0000256" key="2">
    <source>
        <dbReference type="ARBA" id="ARBA00022692"/>
    </source>
</evidence>
<evidence type="ECO:0000259" key="6">
    <source>
        <dbReference type="PROSITE" id="PS50850"/>
    </source>
</evidence>
<accession>A0A3B7MM16</accession>
<dbReference type="SUPFAM" id="SSF103473">
    <property type="entry name" value="MFS general substrate transporter"/>
    <property type="match status" value="1"/>
</dbReference>
<evidence type="ECO:0000256" key="4">
    <source>
        <dbReference type="ARBA" id="ARBA00023136"/>
    </source>
</evidence>
<keyword evidence="8" id="KW-1185">Reference proteome</keyword>
<dbReference type="InterPro" id="IPR036259">
    <property type="entry name" value="MFS_trans_sf"/>
</dbReference>
<gene>
    <name evidence="7" type="ORF">D3H65_16555</name>
</gene>
<feature type="transmembrane region" description="Helical" evidence="5">
    <location>
        <begin position="139"/>
        <end position="158"/>
    </location>
</feature>
<evidence type="ECO:0000256" key="1">
    <source>
        <dbReference type="ARBA" id="ARBA00004141"/>
    </source>
</evidence>
<feature type="transmembrane region" description="Helical" evidence="5">
    <location>
        <begin position="164"/>
        <end position="185"/>
    </location>
</feature>
<dbReference type="CDD" id="cd17316">
    <property type="entry name" value="MFS_SV2_like"/>
    <property type="match status" value="1"/>
</dbReference>
<feature type="transmembrane region" description="Helical" evidence="5">
    <location>
        <begin position="308"/>
        <end position="329"/>
    </location>
</feature>
<feature type="transmembrane region" description="Helical" evidence="5">
    <location>
        <begin position="369"/>
        <end position="392"/>
    </location>
</feature>
<dbReference type="AlphaFoldDB" id="A0A3B7MM16"/>
<feature type="transmembrane region" description="Helical" evidence="5">
    <location>
        <begin position="82"/>
        <end position="100"/>
    </location>
</feature>
<evidence type="ECO:0000256" key="3">
    <source>
        <dbReference type="ARBA" id="ARBA00022989"/>
    </source>
</evidence>